<dbReference type="EMBL" id="CP002193">
    <property type="protein sequence ID" value="AFD27718.1"/>
    <property type="molecule type" value="Genomic_DNA"/>
</dbReference>
<protein>
    <submittedName>
        <fullName evidence="2">Uncharacterized protein</fullName>
    </submittedName>
</protein>
<feature type="region of interest" description="Disordered" evidence="1">
    <location>
        <begin position="1"/>
        <end position="38"/>
    </location>
</feature>
<evidence type="ECO:0000313" key="3">
    <source>
        <dbReference type="Proteomes" id="UP000007575"/>
    </source>
</evidence>
<geneLocation type="plasmid" evidence="2 3">
    <name>P2</name>
</geneLocation>
<reference evidence="2 3" key="1">
    <citation type="journal article" date="2012" name="PLoS ONE">
        <title>Genome sequence and transcriptome analysis of the radioresistant bacterium Deinococcus gobiensis: insights into the extreme environmental adaptations.</title>
        <authorList>
            <person name="Yuan M."/>
            <person name="Chen M."/>
            <person name="Zhang W."/>
            <person name="Lu W."/>
            <person name="Wang J."/>
            <person name="Yang M."/>
            <person name="Zhao P."/>
            <person name="Tang R."/>
            <person name="Li X."/>
            <person name="Hao Y."/>
            <person name="Zhou Z."/>
            <person name="Zhan Y."/>
            <person name="Yu H."/>
            <person name="Teng C."/>
            <person name="Yan Y."/>
            <person name="Ping S."/>
            <person name="Wang Y."/>
            <person name="Lin M."/>
        </authorList>
    </citation>
    <scope>NUCLEOTIDE SEQUENCE [LARGE SCALE GENOMIC DNA]</scope>
    <source>
        <strain evidence="3">DSM 21396 / JCM 16679 / CGMCC 1.7299 / I-0</strain>
        <plasmid evidence="2">P2</plasmid>
    </source>
</reference>
<gene>
    <name evidence="2" type="ordered locus">DGo_PB0449</name>
</gene>
<name>H8H2H1_DEIGI</name>
<keyword evidence="2" id="KW-0614">Plasmid</keyword>
<proteinExistence type="predicted"/>
<evidence type="ECO:0000313" key="2">
    <source>
        <dbReference type="EMBL" id="AFD27718.1"/>
    </source>
</evidence>
<sequence>MYAMPCHTQTRGQHGTHAPQKDAFDRQLPDGLPTGLWL</sequence>
<organism evidence="2 3">
    <name type="scientific">Deinococcus gobiensis (strain DSM 21396 / JCM 16679 / CGMCC 1.7299 / I-0)</name>
    <dbReference type="NCBI Taxonomy" id="745776"/>
    <lineage>
        <taxon>Bacteria</taxon>
        <taxon>Thermotogati</taxon>
        <taxon>Deinococcota</taxon>
        <taxon>Deinococci</taxon>
        <taxon>Deinococcales</taxon>
        <taxon>Deinococcaceae</taxon>
        <taxon>Deinococcus</taxon>
    </lineage>
</organism>
<keyword evidence="3" id="KW-1185">Reference proteome</keyword>
<dbReference type="HOGENOM" id="CLU_3327135_0_0_0"/>
<dbReference type="AlphaFoldDB" id="H8H2H1"/>
<evidence type="ECO:0000256" key="1">
    <source>
        <dbReference type="SAM" id="MobiDB-lite"/>
    </source>
</evidence>
<dbReference type="KEGG" id="dgo:DGo_PB0449"/>
<accession>H8H2H1</accession>
<dbReference type="Proteomes" id="UP000007575">
    <property type="component" value="Plasmid P2"/>
</dbReference>
<feature type="compositionally biased region" description="Basic and acidic residues" evidence="1">
    <location>
        <begin position="19"/>
        <end position="28"/>
    </location>
</feature>